<protein>
    <submittedName>
        <fullName evidence="1">Uncharacterized protein</fullName>
    </submittedName>
</protein>
<dbReference type="AlphaFoldDB" id="C6WC06"/>
<organism evidence="1 2">
    <name type="scientific">Actinosynnema mirum (strain ATCC 29888 / DSM 43827 / JCM 3225 / NBRC 14064 / NCIMB 13271 / NRRL B-12336 / IMRU 3971 / 101)</name>
    <dbReference type="NCBI Taxonomy" id="446462"/>
    <lineage>
        <taxon>Bacteria</taxon>
        <taxon>Bacillati</taxon>
        <taxon>Actinomycetota</taxon>
        <taxon>Actinomycetes</taxon>
        <taxon>Pseudonocardiales</taxon>
        <taxon>Pseudonocardiaceae</taxon>
        <taxon>Actinosynnema</taxon>
    </lineage>
</organism>
<proteinExistence type="predicted"/>
<gene>
    <name evidence="1" type="ordered locus">Amir_3690</name>
</gene>
<accession>C6WC06</accession>
<dbReference type="HOGENOM" id="CLU_2986193_0_0_11"/>
<name>C6WC06_ACTMD</name>
<evidence type="ECO:0000313" key="1">
    <source>
        <dbReference type="EMBL" id="ACU37573.1"/>
    </source>
</evidence>
<evidence type="ECO:0000313" key="2">
    <source>
        <dbReference type="Proteomes" id="UP000002213"/>
    </source>
</evidence>
<dbReference type="EMBL" id="CP001630">
    <property type="protein sequence ID" value="ACU37573.1"/>
    <property type="molecule type" value="Genomic_DNA"/>
</dbReference>
<dbReference type="KEGG" id="ami:Amir_3690"/>
<sequence>MIALQLGEAFALVAELGCGSAGVEHQLLEVVAQVGVFPRDGTSGRLEIKIHQQLRTR</sequence>
<keyword evidence="2" id="KW-1185">Reference proteome</keyword>
<reference evidence="1 2" key="1">
    <citation type="journal article" date="2009" name="Stand. Genomic Sci.">
        <title>Complete genome sequence of Actinosynnema mirum type strain (101).</title>
        <authorList>
            <person name="Land M."/>
            <person name="Lapidus A."/>
            <person name="Mayilraj S."/>
            <person name="Chen F."/>
            <person name="Copeland A."/>
            <person name="Del Rio T.G."/>
            <person name="Nolan M."/>
            <person name="Lucas S."/>
            <person name="Tice H."/>
            <person name="Cheng J.F."/>
            <person name="Chertkov O."/>
            <person name="Bruce D."/>
            <person name="Goodwin L."/>
            <person name="Pitluck S."/>
            <person name="Rohde M."/>
            <person name="Goker M."/>
            <person name="Pati A."/>
            <person name="Ivanova N."/>
            <person name="Mavromatis K."/>
            <person name="Chen A."/>
            <person name="Palaniappan K."/>
            <person name="Hauser L."/>
            <person name="Chang Y.J."/>
            <person name="Jeffries C.C."/>
            <person name="Brettin T."/>
            <person name="Detter J.C."/>
            <person name="Han C."/>
            <person name="Chain P."/>
            <person name="Tindall B.J."/>
            <person name="Bristow J."/>
            <person name="Eisen J.A."/>
            <person name="Markowitz V."/>
            <person name="Hugenholtz P."/>
            <person name="Kyrpides N.C."/>
            <person name="Klenk H.P."/>
        </authorList>
    </citation>
    <scope>NUCLEOTIDE SEQUENCE [LARGE SCALE GENOMIC DNA]</scope>
    <source>
        <strain evidence="2">ATCC 29888 / DSM 43827 / JCM 3225 / NBRC 14064 / NCIMB 13271 / NRRL B-12336 / IMRU 3971 / 101</strain>
    </source>
</reference>
<dbReference type="Proteomes" id="UP000002213">
    <property type="component" value="Chromosome"/>
</dbReference>